<name>A0A9C6X9Q6_FRAOC</name>
<dbReference type="Gene3D" id="3.30.60.30">
    <property type="match status" value="1"/>
</dbReference>
<evidence type="ECO:0000256" key="1">
    <source>
        <dbReference type="SAM" id="SignalP"/>
    </source>
</evidence>
<dbReference type="RefSeq" id="XP_052131709.1">
    <property type="nucleotide sequence ID" value="XM_052275749.1"/>
</dbReference>
<dbReference type="SMART" id="SM00280">
    <property type="entry name" value="KAZAL"/>
    <property type="match status" value="1"/>
</dbReference>
<feature type="chain" id="PRO_5038777991" evidence="1">
    <location>
        <begin position="18"/>
        <end position="59"/>
    </location>
</feature>
<organism evidence="3 4">
    <name type="scientific">Frankliniella occidentalis</name>
    <name type="common">Western flower thrips</name>
    <name type="synonym">Euthrips occidentalis</name>
    <dbReference type="NCBI Taxonomy" id="133901"/>
    <lineage>
        <taxon>Eukaryota</taxon>
        <taxon>Metazoa</taxon>
        <taxon>Ecdysozoa</taxon>
        <taxon>Arthropoda</taxon>
        <taxon>Hexapoda</taxon>
        <taxon>Insecta</taxon>
        <taxon>Pterygota</taxon>
        <taxon>Neoptera</taxon>
        <taxon>Paraneoptera</taxon>
        <taxon>Thysanoptera</taxon>
        <taxon>Terebrantia</taxon>
        <taxon>Thripoidea</taxon>
        <taxon>Thripidae</taxon>
        <taxon>Frankliniella</taxon>
    </lineage>
</organism>
<dbReference type="InterPro" id="IPR036058">
    <property type="entry name" value="Kazal_dom_sf"/>
</dbReference>
<gene>
    <name evidence="4" type="primary">LOC127751743</name>
</gene>
<dbReference type="PROSITE" id="PS51465">
    <property type="entry name" value="KAZAL_2"/>
    <property type="match status" value="1"/>
</dbReference>
<evidence type="ECO:0000313" key="4">
    <source>
        <dbReference type="RefSeq" id="XP_052131709.1"/>
    </source>
</evidence>
<keyword evidence="3" id="KW-1185">Reference proteome</keyword>
<dbReference type="KEGG" id="foc:127751743"/>
<feature type="domain" description="Kazal-like" evidence="2">
    <location>
        <begin position="14"/>
        <end position="59"/>
    </location>
</feature>
<proteinExistence type="predicted"/>
<dbReference type="SUPFAM" id="SSF100895">
    <property type="entry name" value="Kazal-type serine protease inhibitors"/>
    <property type="match status" value="1"/>
</dbReference>
<dbReference type="InterPro" id="IPR002350">
    <property type="entry name" value="Kazal_dom"/>
</dbReference>
<dbReference type="Pfam" id="PF07648">
    <property type="entry name" value="Kazal_2"/>
    <property type="match status" value="1"/>
</dbReference>
<protein>
    <submittedName>
        <fullName evidence="4">Agrin-like</fullName>
    </submittedName>
</protein>
<evidence type="ECO:0000259" key="2">
    <source>
        <dbReference type="PROSITE" id="PS51465"/>
    </source>
</evidence>
<dbReference type="CDD" id="cd00104">
    <property type="entry name" value="KAZAL_FS"/>
    <property type="match status" value="1"/>
</dbReference>
<sequence length="59" mass="5925">MLSSAMLVTVLLPVALAALCPCPSSPTSEDSPVCGSDGHTYPSECELQCAGLSVAYPGP</sequence>
<dbReference type="GeneID" id="127751743"/>
<keyword evidence="1" id="KW-0732">Signal</keyword>
<feature type="signal peptide" evidence="1">
    <location>
        <begin position="1"/>
        <end position="17"/>
    </location>
</feature>
<dbReference type="OrthoDB" id="5986054at2759"/>
<evidence type="ECO:0000313" key="3">
    <source>
        <dbReference type="Proteomes" id="UP000504606"/>
    </source>
</evidence>
<dbReference type="Proteomes" id="UP000504606">
    <property type="component" value="Unplaced"/>
</dbReference>
<accession>A0A9C6X9Q6</accession>
<dbReference type="AlphaFoldDB" id="A0A9C6X9Q6"/>
<reference evidence="4" key="1">
    <citation type="submission" date="2025-08" db="UniProtKB">
        <authorList>
            <consortium name="RefSeq"/>
        </authorList>
    </citation>
    <scope>IDENTIFICATION</scope>
    <source>
        <tissue evidence="4">Whole organism</tissue>
    </source>
</reference>
<feature type="non-terminal residue" evidence="4">
    <location>
        <position position="59"/>
    </location>
</feature>